<reference evidence="1 2" key="1">
    <citation type="submission" date="2017-07" db="EMBL/GenBank/DDBJ databases">
        <title>Phylogenetic study on the rhizospheric bacterium Ochrobactrum sp. A44.</title>
        <authorList>
            <person name="Krzyzanowska D.M."/>
            <person name="Ossowicki A."/>
            <person name="Rajewska M."/>
            <person name="Maciag T."/>
            <person name="Kaczynski Z."/>
            <person name="Czerwicka M."/>
            <person name="Jafra S."/>
        </authorList>
    </citation>
    <scope>NUCLEOTIDE SEQUENCE [LARGE SCALE GENOMIC DNA]</scope>
    <source>
        <strain evidence="1 2">CCUG 30717</strain>
    </source>
</reference>
<protein>
    <submittedName>
        <fullName evidence="1">Uncharacterized protein</fullName>
    </submittedName>
</protein>
<evidence type="ECO:0000313" key="2">
    <source>
        <dbReference type="Proteomes" id="UP000216188"/>
    </source>
</evidence>
<sequence length="65" mass="7316">MSMSAESKRECDLITSLAEASQKKVWRARNMIILEAVIAAFMDSDTPQDVAQILRKQADQLEEFG</sequence>
<accession>A0A256GFW8</accession>
<evidence type="ECO:0000313" key="1">
    <source>
        <dbReference type="EMBL" id="OYR25796.1"/>
    </source>
</evidence>
<name>A0A256GFW8_9HYPH</name>
<comment type="caution">
    <text evidence="1">The sequence shown here is derived from an EMBL/GenBank/DDBJ whole genome shotgun (WGS) entry which is preliminary data.</text>
</comment>
<dbReference type="EMBL" id="NNRM01000021">
    <property type="protein sequence ID" value="OYR25796.1"/>
    <property type="molecule type" value="Genomic_DNA"/>
</dbReference>
<gene>
    <name evidence="1" type="ORF">CEV34_2672</name>
</gene>
<dbReference type="Proteomes" id="UP000216188">
    <property type="component" value="Unassembled WGS sequence"/>
</dbReference>
<dbReference type="AlphaFoldDB" id="A0A256GFW8"/>
<keyword evidence="2" id="KW-1185">Reference proteome</keyword>
<organism evidence="1 2">
    <name type="scientific">Brucella pseudogrignonensis</name>
    <dbReference type="NCBI Taxonomy" id="419475"/>
    <lineage>
        <taxon>Bacteria</taxon>
        <taxon>Pseudomonadati</taxon>
        <taxon>Pseudomonadota</taxon>
        <taxon>Alphaproteobacteria</taxon>
        <taxon>Hyphomicrobiales</taxon>
        <taxon>Brucellaceae</taxon>
        <taxon>Brucella/Ochrobactrum group</taxon>
        <taxon>Brucella</taxon>
    </lineage>
</organism>
<proteinExistence type="predicted"/>